<keyword evidence="1" id="KW-0472">Membrane</keyword>
<accession>A0ABX5VK81</accession>
<dbReference type="RefSeq" id="WP_139948170.1">
    <property type="nucleotide sequence ID" value="NZ_CP040899.1"/>
</dbReference>
<dbReference type="CDD" id="cd00118">
    <property type="entry name" value="LysM"/>
    <property type="match status" value="1"/>
</dbReference>
<reference evidence="3 4" key="1">
    <citation type="submission" date="2019-05" db="EMBL/GenBank/DDBJ databases">
        <title>Georgenia *** sp. nov., and Georgenia *** sp. nov., isolated from the intestinal contents of plateau pika (Ochotona curzoniae) in the Qinghai-Tibet plateau of China.</title>
        <authorList>
            <person name="Tian Z."/>
        </authorList>
    </citation>
    <scope>NUCLEOTIDE SEQUENCE [LARGE SCALE GENOMIC DNA]</scope>
    <source>
        <strain evidence="3 4">Z294</strain>
    </source>
</reference>
<organism evidence="3 4">
    <name type="scientific">Georgenia wutianyii</name>
    <dbReference type="NCBI Taxonomy" id="2585135"/>
    <lineage>
        <taxon>Bacteria</taxon>
        <taxon>Bacillati</taxon>
        <taxon>Actinomycetota</taxon>
        <taxon>Actinomycetes</taxon>
        <taxon>Micrococcales</taxon>
        <taxon>Bogoriellaceae</taxon>
        <taxon>Georgenia</taxon>
    </lineage>
</organism>
<feature type="domain" description="LysM" evidence="2">
    <location>
        <begin position="99"/>
        <end position="149"/>
    </location>
</feature>
<dbReference type="SMART" id="SM00257">
    <property type="entry name" value="LysM"/>
    <property type="match status" value="1"/>
</dbReference>
<keyword evidence="1" id="KW-1133">Transmembrane helix</keyword>
<evidence type="ECO:0000313" key="3">
    <source>
        <dbReference type="EMBL" id="QDB78844.1"/>
    </source>
</evidence>
<sequence length="152" mass="15135">MSALAIPVRSGPVGGVRAARPAPHLRLVGPDFVPPVAVVAPTARPTAGPAARPAIRLSARGRVVRGALLLLTSLALAIAGGAWVGSVASEAGTYTGPVERVSVGAGDTLWAIAATSAAEGQDVRDVVDDIMRLNGLGSGELVVGQQIVVPAP</sequence>
<dbReference type="Pfam" id="PF01476">
    <property type="entry name" value="LysM"/>
    <property type="match status" value="1"/>
</dbReference>
<dbReference type="PROSITE" id="PS51782">
    <property type="entry name" value="LYSM"/>
    <property type="match status" value="1"/>
</dbReference>
<evidence type="ECO:0000259" key="2">
    <source>
        <dbReference type="PROSITE" id="PS51782"/>
    </source>
</evidence>
<dbReference type="InterPro" id="IPR018392">
    <property type="entry name" value="LysM"/>
</dbReference>
<proteinExistence type="predicted"/>
<keyword evidence="4" id="KW-1185">Reference proteome</keyword>
<dbReference type="InterPro" id="IPR036779">
    <property type="entry name" value="LysM_dom_sf"/>
</dbReference>
<name>A0ABX5VK81_9MICO</name>
<protein>
    <submittedName>
        <fullName evidence="3">LysM peptidoglycan-binding domain-containing protein</fullName>
    </submittedName>
</protein>
<feature type="transmembrane region" description="Helical" evidence="1">
    <location>
        <begin position="66"/>
        <end position="85"/>
    </location>
</feature>
<keyword evidence="1" id="KW-0812">Transmembrane</keyword>
<gene>
    <name evidence="3" type="ORF">FE251_05245</name>
</gene>
<dbReference type="EMBL" id="CP040899">
    <property type="protein sequence ID" value="QDB78844.1"/>
    <property type="molecule type" value="Genomic_DNA"/>
</dbReference>
<dbReference type="Proteomes" id="UP000313948">
    <property type="component" value="Chromosome"/>
</dbReference>
<evidence type="ECO:0000313" key="4">
    <source>
        <dbReference type="Proteomes" id="UP000313948"/>
    </source>
</evidence>
<evidence type="ECO:0000256" key="1">
    <source>
        <dbReference type="SAM" id="Phobius"/>
    </source>
</evidence>
<dbReference type="SUPFAM" id="SSF54106">
    <property type="entry name" value="LysM domain"/>
    <property type="match status" value="1"/>
</dbReference>
<dbReference type="Gene3D" id="3.10.350.10">
    <property type="entry name" value="LysM domain"/>
    <property type="match status" value="1"/>
</dbReference>